<organism evidence="14">
    <name type="scientific">marine sediment metagenome</name>
    <dbReference type="NCBI Taxonomy" id="412755"/>
    <lineage>
        <taxon>unclassified sequences</taxon>
        <taxon>metagenomes</taxon>
        <taxon>ecological metagenomes</taxon>
    </lineage>
</organism>
<evidence type="ECO:0000256" key="5">
    <source>
        <dbReference type="ARBA" id="ARBA00022741"/>
    </source>
</evidence>
<dbReference type="PRINTS" id="PR00985">
    <property type="entry name" value="TRNASYNTHLEU"/>
</dbReference>
<dbReference type="GO" id="GO:0005739">
    <property type="term" value="C:mitochondrion"/>
    <property type="evidence" value="ECO:0007669"/>
    <property type="project" value="UniProtKB-ARBA"/>
</dbReference>
<keyword evidence="6" id="KW-0067">ATP-binding</keyword>
<evidence type="ECO:0000256" key="4">
    <source>
        <dbReference type="ARBA" id="ARBA00022598"/>
    </source>
</evidence>
<dbReference type="NCBIfam" id="TIGR00396">
    <property type="entry name" value="leuS_bact"/>
    <property type="match status" value="1"/>
</dbReference>
<dbReference type="CDD" id="cd00812">
    <property type="entry name" value="LeuRS_core"/>
    <property type="match status" value="1"/>
</dbReference>
<dbReference type="InterPro" id="IPR009008">
    <property type="entry name" value="Val/Leu/Ile-tRNA-synth_edit"/>
</dbReference>
<keyword evidence="7" id="KW-0648">Protein biosynthesis</keyword>
<feature type="domain" description="Leucyl-tRNA synthetase editing" evidence="13">
    <location>
        <begin position="296"/>
        <end position="478"/>
    </location>
</feature>
<dbReference type="GO" id="GO:0005829">
    <property type="term" value="C:cytosol"/>
    <property type="evidence" value="ECO:0007669"/>
    <property type="project" value="TreeGrafter"/>
</dbReference>
<evidence type="ECO:0000256" key="3">
    <source>
        <dbReference type="ARBA" id="ARBA00022490"/>
    </source>
</evidence>
<keyword evidence="3" id="KW-0963">Cytoplasm</keyword>
<dbReference type="AlphaFoldDB" id="A0A0F9V5E0"/>
<feature type="domain" description="Methionyl/Valyl/Leucyl/Isoleucyl-tRNA synthetase anticodon-binding" evidence="11">
    <location>
        <begin position="781"/>
        <end position="892"/>
    </location>
</feature>
<dbReference type="EMBL" id="LAZR01000671">
    <property type="protein sequence ID" value="KKN61103.1"/>
    <property type="molecule type" value="Genomic_DNA"/>
</dbReference>
<dbReference type="SUPFAM" id="SSF52374">
    <property type="entry name" value="Nucleotidylyl transferase"/>
    <property type="match status" value="1"/>
</dbReference>
<dbReference type="GO" id="GO:0006429">
    <property type="term" value="P:leucyl-tRNA aminoacylation"/>
    <property type="evidence" value="ECO:0007669"/>
    <property type="project" value="InterPro"/>
</dbReference>
<dbReference type="SUPFAM" id="SSF50677">
    <property type="entry name" value="ValRS/IleRS/LeuRS editing domain"/>
    <property type="match status" value="1"/>
</dbReference>
<dbReference type="Pfam" id="PF00133">
    <property type="entry name" value="tRNA-synt_1"/>
    <property type="match status" value="1"/>
</dbReference>
<dbReference type="EC" id="6.1.1.4" evidence="2"/>
<dbReference type="Gene3D" id="1.10.730.10">
    <property type="entry name" value="Isoleucyl-tRNA Synthetase, Domain 1"/>
    <property type="match status" value="2"/>
</dbReference>
<dbReference type="FunFam" id="1.10.730.10:FF:000011">
    <property type="entry name" value="Leucine--tRNA ligase chloroplastic/mitochondrial"/>
    <property type="match status" value="1"/>
</dbReference>
<evidence type="ECO:0000259" key="12">
    <source>
        <dbReference type="Pfam" id="PF09334"/>
    </source>
</evidence>
<evidence type="ECO:0000259" key="10">
    <source>
        <dbReference type="Pfam" id="PF00133"/>
    </source>
</evidence>
<comment type="caution">
    <text evidence="14">The sequence shown here is derived from an EMBL/GenBank/DDBJ whole genome shotgun (WGS) entry which is preliminary data.</text>
</comment>
<dbReference type="FunFam" id="3.40.50.620:FF:000060">
    <property type="entry name" value="Leucine--tRNA ligase"/>
    <property type="match status" value="1"/>
</dbReference>
<proteinExistence type="inferred from homology"/>
<dbReference type="Pfam" id="PF09334">
    <property type="entry name" value="tRNA-synt_1g"/>
    <property type="match status" value="1"/>
</dbReference>
<dbReference type="GO" id="GO:0002161">
    <property type="term" value="F:aminoacyl-tRNA deacylase activity"/>
    <property type="evidence" value="ECO:0007669"/>
    <property type="project" value="InterPro"/>
</dbReference>
<evidence type="ECO:0000259" key="11">
    <source>
        <dbReference type="Pfam" id="PF08264"/>
    </source>
</evidence>
<feature type="domain" description="Methionyl/Leucyl tRNA synthetase" evidence="12">
    <location>
        <begin position="45"/>
        <end position="148"/>
    </location>
</feature>
<dbReference type="Pfam" id="PF08264">
    <property type="entry name" value="Anticodon_1"/>
    <property type="match status" value="1"/>
</dbReference>
<evidence type="ECO:0000313" key="14">
    <source>
        <dbReference type="EMBL" id="KKN61103.1"/>
    </source>
</evidence>
<gene>
    <name evidence="14" type="ORF">LCGC14_0525220</name>
</gene>
<dbReference type="Gene3D" id="3.40.50.620">
    <property type="entry name" value="HUPs"/>
    <property type="match status" value="3"/>
</dbReference>
<keyword evidence="4" id="KW-0436">Ligase</keyword>
<dbReference type="InterPro" id="IPR002300">
    <property type="entry name" value="aa-tRNA-synth_Ia"/>
</dbReference>
<reference evidence="14" key="1">
    <citation type="journal article" date="2015" name="Nature">
        <title>Complex archaea that bridge the gap between prokaryotes and eukaryotes.</title>
        <authorList>
            <person name="Spang A."/>
            <person name="Saw J.H."/>
            <person name="Jorgensen S.L."/>
            <person name="Zaremba-Niedzwiedzka K."/>
            <person name="Martijn J."/>
            <person name="Lind A.E."/>
            <person name="van Eijk R."/>
            <person name="Schleper C."/>
            <person name="Guy L."/>
            <person name="Ettema T.J."/>
        </authorList>
    </citation>
    <scope>NUCLEOTIDE SEQUENCE</scope>
</reference>
<keyword evidence="5" id="KW-0547">Nucleotide-binding</keyword>
<dbReference type="InterPro" id="IPR015413">
    <property type="entry name" value="Methionyl/Leucyl_tRNA_Synth"/>
</dbReference>
<keyword evidence="8" id="KW-0030">Aminoacyl-tRNA synthetase</keyword>
<dbReference type="PANTHER" id="PTHR43740:SF2">
    <property type="entry name" value="LEUCINE--TRNA LIGASE, MITOCHONDRIAL"/>
    <property type="match status" value="1"/>
</dbReference>
<accession>A0A0F9V5E0</accession>
<dbReference type="GO" id="GO:0005524">
    <property type="term" value="F:ATP binding"/>
    <property type="evidence" value="ECO:0007669"/>
    <property type="project" value="UniProtKB-KW"/>
</dbReference>
<dbReference type="Pfam" id="PF13603">
    <property type="entry name" value="tRNA-synt_1_2"/>
    <property type="match status" value="1"/>
</dbReference>
<evidence type="ECO:0000256" key="1">
    <source>
        <dbReference type="ARBA" id="ARBA00005594"/>
    </source>
</evidence>
<dbReference type="InterPro" id="IPR025709">
    <property type="entry name" value="Leu_tRNA-synth_edit"/>
</dbReference>
<evidence type="ECO:0000256" key="7">
    <source>
        <dbReference type="ARBA" id="ARBA00022917"/>
    </source>
</evidence>
<feature type="domain" description="Aminoacyl-tRNA synthetase class Ia" evidence="10">
    <location>
        <begin position="696"/>
        <end position="729"/>
    </location>
</feature>
<dbReference type="InterPro" id="IPR014729">
    <property type="entry name" value="Rossmann-like_a/b/a_fold"/>
</dbReference>
<evidence type="ECO:0000256" key="9">
    <source>
        <dbReference type="ARBA" id="ARBA00047469"/>
    </source>
</evidence>
<evidence type="ECO:0000256" key="8">
    <source>
        <dbReference type="ARBA" id="ARBA00023146"/>
    </source>
</evidence>
<sequence>MAGYDAAAIEKKWQDTWEANGTFVQPNPGEDGFVDRPKLYVLDMFPYPSGTGLHVGHPEGYTATDIVVRYARMKGFNVLHPIGYDAFGLPAEQYAVEHGVHPRETTAGNIANIERQIKMFGFSYDWSRRIATTDVDYYRWTQWIFLQLFDSWFDPQVRAARPIEELIHDLEAGRIHVDSSGDLVYPTSAERWPAMIVGHRDGTLTFGELSHDQQRAVIDGQRLAYMDDVPVNWCPKLGTVLANEEVTNDGRSDRGDFPVYRRAMRQWMLRITAYADRLLEDIETVNWPEPIKIMQRNWIGRSQGAEVDFAIDGHEGEIIRVYTTRPDTLFGATYMVLAPEHPLVDVITTADRRPAVQAYVQTAAHKSEMERTAEAKVKTGQWTGAYAINPVNDKKIPVWVADYVMMGYGTGAIMAVPAHDTRDLEFAEQFHLPIVQVVEPPEGVDWRGYVGDGIAISSGRFDGLATEEFKAKITEWLEEQGLGKGAVNYKLRDWLFSRQRYWGEPFPIIHCPQCGLVGVPEDQLPLELPEMEDFRPAISDDPDAPPAPPLGKATDWLATTCPTCGGPATRELNAMPQWAGSCWYYLRYLDPGNSQRFCDSDVERYWMAPSDANPSGGVDLYVGGAEHAVLHLLYARFWHKVLFDLGHASTVEPFGKLFNQGMIRSFAYRDQRGVYVGYDDVDLTGDSPRHRETGETLSESVEKMSKSLKNVVNPDTVIAEYGADTFRLYEMFMGPLEVSKPWNIQDVPGVHRFLQRIWRMTVGDDDVALLITDPPGCAEIEVLLHKTIKKVGQDIEAMKFNTAISAMMEFVNAVFKTGRLTRDQAERFVLVGAPFAPHMAEEIWQRLGHDRTLAYESWPAYDESLLVEDTVEWPVQVNGKVRGRITAPAGATDEDVVAVALTNPNVAAAVEGKAIVKTIVVPGRLVSIVVK</sequence>
<evidence type="ECO:0000256" key="6">
    <source>
        <dbReference type="ARBA" id="ARBA00022840"/>
    </source>
</evidence>
<evidence type="ECO:0000256" key="2">
    <source>
        <dbReference type="ARBA" id="ARBA00013164"/>
    </source>
</evidence>
<evidence type="ECO:0000259" key="13">
    <source>
        <dbReference type="Pfam" id="PF13603"/>
    </source>
</evidence>
<protein>
    <recommendedName>
        <fullName evidence="2">leucine--tRNA ligase</fullName>
        <ecNumber evidence="2">6.1.1.4</ecNumber>
    </recommendedName>
</protein>
<dbReference type="InterPro" id="IPR002302">
    <property type="entry name" value="Leu-tRNA-ligase"/>
</dbReference>
<dbReference type="PANTHER" id="PTHR43740">
    <property type="entry name" value="LEUCYL-TRNA SYNTHETASE"/>
    <property type="match status" value="1"/>
</dbReference>
<dbReference type="InterPro" id="IPR013155">
    <property type="entry name" value="M/V/L/I-tRNA-synth_anticd-bd"/>
</dbReference>
<comment type="catalytic activity">
    <reaction evidence="9">
        <text>tRNA(Leu) + L-leucine + ATP = L-leucyl-tRNA(Leu) + AMP + diphosphate</text>
        <dbReference type="Rhea" id="RHEA:11688"/>
        <dbReference type="Rhea" id="RHEA-COMP:9613"/>
        <dbReference type="Rhea" id="RHEA-COMP:9622"/>
        <dbReference type="ChEBI" id="CHEBI:30616"/>
        <dbReference type="ChEBI" id="CHEBI:33019"/>
        <dbReference type="ChEBI" id="CHEBI:57427"/>
        <dbReference type="ChEBI" id="CHEBI:78442"/>
        <dbReference type="ChEBI" id="CHEBI:78494"/>
        <dbReference type="ChEBI" id="CHEBI:456215"/>
        <dbReference type="EC" id="6.1.1.4"/>
    </reaction>
</comment>
<dbReference type="InterPro" id="IPR009080">
    <property type="entry name" value="tRNAsynth_Ia_anticodon-bd"/>
</dbReference>
<dbReference type="HAMAP" id="MF_00049_B">
    <property type="entry name" value="Leu_tRNA_synth_B"/>
    <property type="match status" value="1"/>
</dbReference>
<dbReference type="FunFam" id="3.40.50.620:FF:000056">
    <property type="entry name" value="Leucine--tRNA ligase"/>
    <property type="match status" value="1"/>
</dbReference>
<dbReference type="SUPFAM" id="SSF47323">
    <property type="entry name" value="Anticodon-binding domain of a subclass of class I aminoacyl-tRNA synthetases"/>
    <property type="match status" value="1"/>
</dbReference>
<dbReference type="CDD" id="cd07958">
    <property type="entry name" value="Anticodon_Ia_Leu_BEm"/>
    <property type="match status" value="1"/>
</dbReference>
<dbReference type="GO" id="GO:0004823">
    <property type="term" value="F:leucine-tRNA ligase activity"/>
    <property type="evidence" value="ECO:0007669"/>
    <property type="project" value="UniProtKB-EC"/>
</dbReference>
<comment type="similarity">
    <text evidence="1">Belongs to the class-I aminoacyl-tRNA synthetase family.</text>
</comment>
<dbReference type="FunFam" id="3.40.50.620:FF:000087">
    <property type="entry name" value="Leucine--tRNA ligase"/>
    <property type="match status" value="1"/>
</dbReference>
<name>A0A0F9V5E0_9ZZZZ</name>